<reference evidence="5" key="1">
    <citation type="submission" date="2019-08" db="EMBL/GenBank/DDBJ databases">
        <authorList>
            <person name="Kucharzyk K."/>
            <person name="Murdoch R.W."/>
            <person name="Higgins S."/>
            <person name="Loffler F."/>
        </authorList>
    </citation>
    <scope>NUCLEOTIDE SEQUENCE</scope>
</reference>
<evidence type="ECO:0000256" key="2">
    <source>
        <dbReference type="ARBA" id="ARBA00022490"/>
    </source>
</evidence>
<dbReference type="PANTHER" id="PTHR17453:SF0">
    <property type="entry name" value="SIGNAL RECOGNITION PARTICLE 19 KDA PROTEIN"/>
    <property type="match status" value="1"/>
</dbReference>
<keyword evidence="4" id="KW-0687">Ribonucleoprotein</keyword>
<keyword evidence="3" id="KW-0733">Signal recognition particle</keyword>
<evidence type="ECO:0000256" key="1">
    <source>
        <dbReference type="ARBA" id="ARBA00004496"/>
    </source>
</evidence>
<dbReference type="InterPro" id="IPR036521">
    <property type="entry name" value="SRP19-like_sf"/>
</dbReference>
<dbReference type="GO" id="GO:0005786">
    <property type="term" value="C:signal recognition particle, endoplasmic reticulum targeting"/>
    <property type="evidence" value="ECO:0007669"/>
    <property type="project" value="UniProtKB-KW"/>
</dbReference>
<dbReference type="Gene3D" id="3.30.56.30">
    <property type="entry name" value="Signal recognition particle, SRP19-like subunit"/>
    <property type="match status" value="1"/>
</dbReference>
<dbReference type="SUPFAM" id="SSF69695">
    <property type="entry name" value="SRP19"/>
    <property type="match status" value="1"/>
</dbReference>
<dbReference type="AlphaFoldDB" id="A0A644U049"/>
<proteinExistence type="inferred from homology"/>
<evidence type="ECO:0008006" key="6">
    <source>
        <dbReference type="Google" id="ProtNLM"/>
    </source>
</evidence>
<dbReference type="InterPro" id="IPR022938">
    <property type="entry name" value="SRP19_arc-type"/>
</dbReference>
<dbReference type="PANTHER" id="PTHR17453">
    <property type="entry name" value="SIGNAL RECOGNITION PARTICLE 19 KD PROTEIN"/>
    <property type="match status" value="1"/>
</dbReference>
<evidence type="ECO:0000313" key="5">
    <source>
        <dbReference type="EMBL" id="MPL72608.1"/>
    </source>
</evidence>
<sequence length="90" mass="9840">MAIRFLYPCYFDASLTRASGRRVAKSLAVSAPNMAMISRAAKVCGISVLAEERDAHHPAQWHKSGGRIQVEYAGSKEELLKKVSHKLGGK</sequence>
<organism evidence="5">
    <name type="scientific">bioreactor metagenome</name>
    <dbReference type="NCBI Taxonomy" id="1076179"/>
    <lineage>
        <taxon>unclassified sequences</taxon>
        <taxon>metagenomes</taxon>
        <taxon>ecological metagenomes</taxon>
    </lineage>
</organism>
<dbReference type="HAMAP" id="MF_00305">
    <property type="entry name" value="SRP19"/>
    <property type="match status" value="1"/>
</dbReference>
<evidence type="ECO:0000256" key="4">
    <source>
        <dbReference type="ARBA" id="ARBA00023274"/>
    </source>
</evidence>
<protein>
    <recommendedName>
        <fullName evidence="6">Signal recognition particle 19 kDa protein</fullName>
    </recommendedName>
</protein>
<comment type="subcellular location">
    <subcellularLocation>
        <location evidence="1">Cytoplasm</location>
    </subcellularLocation>
</comment>
<evidence type="ECO:0000256" key="3">
    <source>
        <dbReference type="ARBA" id="ARBA00023135"/>
    </source>
</evidence>
<dbReference type="GO" id="GO:0008312">
    <property type="term" value="F:7S RNA binding"/>
    <property type="evidence" value="ECO:0007669"/>
    <property type="project" value="InterPro"/>
</dbReference>
<dbReference type="InterPro" id="IPR002778">
    <property type="entry name" value="Signal_recog_particle_SRP19"/>
</dbReference>
<name>A0A644U049_9ZZZZ</name>
<dbReference type="Pfam" id="PF01922">
    <property type="entry name" value="SRP19"/>
    <property type="match status" value="1"/>
</dbReference>
<keyword evidence="2" id="KW-0963">Cytoplasm</keyword>
<dbReference type="GO" id="GO:0006617">
    <property type="term" value="P:SRP-dependent cotranslational protein targeting to membrane, signal sequence recognition"/>
    <property type="evidence" value="ECO:0007669"/>
    <property type="project" value="TreeGrafter"/>
</dbReference>
<gene>
    <name evidence="5" type="ORF">SDC9_18394</name>
</gene>
<dbReference type="EMBL" id="VSSQ01000067">
    <property type="protein sequence ID" value="MPL72608.1"/>
    <property type="molecule type" value="Genomic_DNA"/>
</dbReference>
<comment type="caution">
    <text evidence="5">The sequence shown here is derived from an EMBL/GenBank/DDBJ whole genome shotgun (WGS) entry which is preliminary data.</text>
</comment>
<accession>A0A644U049</accession>